<feature type="binding site" evidence="5">
    <location>
        <position position="56"/>
    </location>
    <ligand>
        <name>substrate</name>
    </ligand>
</feature>
<dbReference type="PROSITE" id="PS00387">
    <property type="entry name" value="PPASE"/>
    <property type="match status" value="1"/>
</dbReference>
<evidence type="ECO:0000313" key="7">
    <source>
        <dbReference type="Proteomes" id="UP001596116"/>
    </source>
</evidence>
<dbReference type="Proteomes" id="UP001596116">
    <property type="component" value="Unassembled WGS sequence"/>
</dbReference>
<dbReference type="InterPro" id="IPR036649">
    <property type="entry name" value="Pyrophosphatase_sf"/>
</dbReference>
<evidence type="ECO:0000256" key="3">
    <source>
        <dbReference type="ARBA" id="ARBA00022801"/>
    </source>
</evidence>
<feature type="binding site" evidence="5">
    <location>
        <position position="71"/>
    </location>
    <ligand>
        <name>Mg(2+)</name>
        <dbReference type="ChEBI" id="CHEBI:18420"/>
        <label>1</label>
    </ligand>
</feature>
<dbReference type="SUPFAM" id="SSF50324">
    <property type="entry name" value="Inorganic pyrophosphatase"/>
    <property type="match status" value="1"/>
</dbReference>
<comment type="caution">
    <text evidence="6">The sequence shown here is derived from an EMBL/GenBank/DDBJ whole genome shotgun (WGS) entry which is preliminary data.</text>
</comment>
<feature type="binding site" evidence="5">
    <location>
        <position position="66"/>
    </location>
    <ligand>
        <name>Mg(2+)</name>
        <dbReference type="ChEBI" id="CHEBI:18420"/>
        <label>1</label>
    </ligand>
</feature>
<evidence type="ECO:0000313" key="6">
    <source>
        <dbReference type="EMBL" id="MFC6034745.1"/>
    </source>
</evidence>
<dbReference type="Pfam" id="PF00719">
    <property type="entry name" value="Pyrophosphatase"/>
    <property type="match status" value="1"/>
</dbReference>
<keyword evidence="2 5" id="KW-0479">Metal-binding</keyword>
<dbReference type="EMBL" id="JBHPON010000001">
    <property type="protein sequence ID" value="MFC6034745.1"/>
    <property type="molecule type" value="Genomic_DNA"/>
</dbReference>
<dbReference type="InterPro" id="IPR008162">
    <property type="entry name" value="Pyrophosphatase"/>
</dbReference>
<feature type="binding site" evidence="5">
    <location>
        <position position="71"/>
    </location>
    <ligand>
        <name>Mg(2+)</name>
        <dbReference type="ChEBI" id="CHEBI:18420"/>
        <label>2</label>
    </ligand>
</feature>
<keyword evidence="7" id="KW-1185">Reference proteome</keyword>
<evidence type="ECO:0000256" key="4">
    <source>
        <dbReference type="ARBA" id="ARBA00022842"/>
    </source>
</evidence>
<comment type="function">
    <text evidence="5">Catalyzes the hydrolysis of inorganic pyrophosphate (PPi) forming two phosphate ions.</text>
</comment>
<dbReference type="CDD" id="cd00412">
    <property type="entry name" value="pyrophosphatase"/>
    <property type="match status" value="1"/>
</dbReference>
<comment type="similarity">
    <text evidence="5">Belongs to the PPase family.</text>
</comment>
<feature type="binding site" evidence="5">
    <location>
        <position position="142"/>
    </location>
    <ligand>
        <name>substrate</name>
    </ligand>
</feature>
<gene>
    <name evidence="5 6" type="primary">ppa</name>
    <name evidence="6" type="ORF">ACFMB1_04270</name>
</gene>
<dbReference type="EC" id="3.6.1.1" evidence="5"/>
<feature type="binding site" evidence="5">
    <location>
        <position position="30"/>
    </location>
    <ligand>
        <name>substrate</name>
    </ligand>
</feature>
<keyword evidence="5" id="KW-0963">Cytoplasm</keyword>
<comment type="catalytic activity">
    <reaction evidence="5">
        <text>diphosphate + H2O = 2 phosphate + H(+)</text>
        <dbReference type="Rhea" id="RHEA:24576"/>
        <dbReference type="ChEBI" id="CHEBI:15377"/>
        <dbReference type="ChEBI" id="CHEBI:15378"/>
        <dbReference type="ChEBI" id="CHEBI:33019"/>
        <dbReference type="ChEBI" id="CHEBI:43474"/>
        <dbReference type="EC" id="3.6.1.1"/>
    </reaction>
</comment>
<proteinExistence type="inferred from homology"/>
<dbReference type="GO" id="GO:0004427">
    <property type="term" value="F:inorganic diphosphate phosphatase activity"/>
    <property type="evidence" value="ECO:0007669"/>
    <property type="project" value="UniProtKB-EC"/>
</dbReference>
<organism evidence="6 7">
    <name type="scientific">Hyphococcus aureus</name>
    <dbReference type="NCBI Taxonomy" id="2666033"/>
    <lineage>
        <taxon>Bacteria</taxon>
        <taxon>Pseudomonadati</taxon>
        <taxon>Pseudomonadota</taxon>
        <taxon>Alphaproteobacteria</taxon>
        <taxon>Parvularculales</taxon>
        <taxon>Parvularculaceae</taxon>
        <taxon>Hyphococcus</taxon>
    </lineage>
</organism>
<comment type="subunit">
    <text evidence="5">Homohexamer.</text>
</comment>
<evidence type="ECO:0000256" key="2">
    <source>
        <dbReference type="ARBA" id="ARBA00022723"/>
    </source>
</evidence>
<sequence length="180" mass="20215">MDLSKITPGVNPPKDINVVVEVPLGGEPIKYEIDKASGAMFVDRFLYTSMRYPCNYGFIPQTLADDGDPVDVMVMGNRPLVPGAVVAGRPVGVLLMEDEAGLDEKILAVPSERLTRYYAKIRTYEDLPDIMIERISHFFEHYKDLEPDKWVKIVGWRGAEEAERLIMEGLKAEQARTAKS</sequence>
<comment type="cofactor">
    <cofactor evidence="1 5">
        <name>Mg(2+)</name>
        <dbReference type="ChEBI" id="CHEBI:18420"/>
    </cofactor>
</comment>
<keyword evidence="3 5" id="KW-0378">Hydrolase</keyword>
<dbReference type="PANTHER" id="PTHR10286">
    <property type="entry name" value="INORGANIC PYROPHOSPHATASE"/>
    <property type="match status" value="1"/>
</dbReference>
<feature type="binding site" evidence="5">
    <location>
        <position position="44"/>
    </location>
    <ligand>
        <name>substrate</name>
    </ligand>
</feature>
<keyword evidence="4 5" id="KW-0460">Magnesium</keyword>
<dbReference type="HAMAP" id="MF_00209">
    <property type="entry name" value="Inorganic_PPase"/>
    <property type="match status" value="1"/>
</dbReference>
<evidence type="ECO:0000256" key="5">
    <source>
        <dbReference type="HAMAP-Rule" id="MF_00209"/>
    </source>
</evidence>
<reference evidence="6 7" key="1">
    <citation type="submission" date="2024-09" db="EMBL/GenBank/DDBJ databases">
        <authorList>
            <person name="Zhang Z.-H."/>
        </authorList>
    </citation>
    <scope>NUCLEOTIDE SEQUENCE [LARGE SCALE GENOMIC DNA]</scope>
    <source>
        <strain evidence="6 7">HHTR114</strain>
    </source>
</reference>
<dbReference type="NCBIfam" id="NF002317">
    <property type="entry name" value="PRK01250.1"/>
    <property type="match status" value="1"/>
</dbReference>
<evidence type="ECO:0000256" key="1">
    <source>
        <dbReference type="ARBA" id="ARBA00001946"/>
    </source>
</evidence>
<comment type="subcellular location">
    <subcellularLocation>
        <location evidence="5">Cytoplasm</location>
    </subcellularLocation>
</comment>
<dbReference type="Gene3D" id="3.90.80.10">
    <property type="entry name" value="Inorganic pyrophosphatase"/>
    <property type="match status" value="1"/>
</dbReference>
<name>A0ABW1KS58_9PROT</name>
<dbReference type="RefSeq" id="WP_379879914.1">
    <property type="nucleotide sequence ID" value="NZ_JBHPON010000001.1"/>
</dbReference>
<feature type="binding site" evidence="5">
    <location>
        <position position="103"/>
    </location>
    <ligand>
        <name>Mg(2+)</name>
        <dbReference type="ChEBI" id="CHEBI:18420"/>
        <label>1</label>
    </ligand>
</feature>
<accession>A0ABW1KS58</accession>
<protein>
    <recommendedName>
        <fullName evidence="5">Inorganic pyrophosphatase</fullName>
        <ecNumber evidence="5">3.6.1.1</ecNumber>
    </recommendedName>
    <alternativeName>
        <fullName evidence="5">Pyrophosphate phospho-hydrolase</fullName>
        <shortName evidence="5">PPase</shortName>
    </alternativeName>
</protein>